<dbReference type="Proteomes" id="UP000302139">
    <property type="component" value="Unassembled WGS sequence"/>
</dbReference>
<evidence type="ECO:0000313" key="3">
    <source>
        <dbReference type="Proteomes" id="UP000299211"/>
    </source>
</evidence>
<protein>
    <submittedName>
        <fullName evidence="1">Uncharacterized protein</fullName>
    </submittedName>
</protein>
<reference evidence="2 3" key="1">
    <citation type="submission" date="2019-04" db="EMBL/GenBank/DDBJ databases">
        <title>Draft genome sequences of Streptomyces avermitilis ATCC 31267.</title>
        <authorList>
            <person name="Komaki H."/>
            <person name="Tamura T."/>
            <person name="Hosoyama A."/>
        </authorList>
    </citation>
    <scope>NUCLEOTIDE SEQUENCE [LARGE SCALE GENOMIC DNA]</scope>
    <source>
        <strain evidence="2 3">ATCC 31267</strain>
    </source>
</reference>
<sequence>MHLTALDLQVEPVQGVRPAERLVQSGYPDGGVCLRHASERTLLSEICEVKESYKLGADAAGGEAGEMIGE</sequence>
<reference evidence="1 4" key="2">
    <citation type="submission" date="2019-04" db="EMBL/GenBank/DDBJ databases">
        <title>Draft genome sequences of Streptomyces avermitilis NBRC 14893.</title>
        <authorList>
            <person name="Komaki H."/>
            <person name="Tamura T."/>
            <person name="Hosoyama A."/>
        </authorList>
    </citation>
    <scope>NUCLEOTIDE SEQUENCE [LARGE SCALE GENOMIC DNA]</scope>
    <source>
        <strain evidence="1 4">NBRC 14893</strain>
    </source>
</reference>
<dbReference type="EMBL" id="BJHY01000001">
    <property type="protein sequence ID" value="GDY75208.1"/>
    <property type="molecule type" value="Genomic_DNA"/>
</dbReference>
<dbReference type="EMBL" id="BJHX01000001">
    <property type="protein sequence ID" value="GDY64609.1"/>
    <property type="molecule type" value="Genomic_DNA"/>
</dbReference>
<evidence type="ECO:0000313" key="2">
    <source>
        <dbReference type="EMBL" id="GDY75208.1"/>
    </source>
</evidence>
<evidence type="ECO:0000313" key="4">
    <source>
        <dbReference type="Proteomes" id="UP000302139"/>
    </source>
</evidence>
<evidence type="ECO:0000313" key="1">
    <source>
        <dbReference type="EMBL" id="GDY64609.1"/>
    </source>
</evidence>
<dbReference type="Proteomes" id="UP000299211">
    <property type="component" value="Unassembled WGS sequence"/>
</dbReference>
<accession>A0A4D4M0V3</accession>
<proteinExistence type="predicted"/>
<dbReference type="AlphaFoldDB" id="A0A4D4M0V3"/>
<organism evidence="1 4">
    <name type="scientific">Streptomyces avermitilis</name>
    <dbReference type="NCBI Taxonomy" id="33903"/>
    <lineage>
        <taxon>Bacteria</taxon>
        <taxon>Bacillati</taxon>
        <taxon>Actinomycetota</taxon>
        <taxon>Actinomycetes</taxon>
        <taxon>Kitasatosporales</taxon>
        <taxon>Streptomycetaceae</taxon>
        <taxon>Streptomyces</taxon>
    </lineage>
</organism>
<comment type="caution">
    <text evidence="1">The sequence shown here is derived from an EMBL/GenBank/DDBJ whole genome shotgun (WGS) entry which is preliminary data.</text>
</comment>
<gene>
    <name evidence="1" type="ORF">SAV14893_040020</name>
    <name evidence="2" type="ORF">SAV31267_046930</name>
</gene>
<name>A0A4D4M0V3_STRAX</name>